<evidence type="ECO:0000313" key="2">
    <source>
        <dbReference type="Proteomes" id="UP001430356"/>
    </source>
</evidence>
<sequence>MDVGMPPARGTRLTVDVAAADVNVYTPARHRSTGAWCGDVGSVVAIDYGTAAPPQQQQQQQQQQGDVHVTCTPYVLQRAVEDGMRGSDAAMARPSAPLVGQESRASAKQGLMEVLLGSIAAGETALSDPGGRPLPALSIADEVQARLRGSQCDATYVATPQLMVALIRVVLARRADPARSLVDCVTSVDLSHTQLGYVGPSGPPLHFDGNGAPTTPPPGAVATRFYPDEHVRRDLSSPEVKRAVAQRSLALTYVAPLLFIPGMRFYRVRELVCTHCGLTDADAHALALIIRVGDGHRSSRRGPAAFVRRRHSEPAACQSDCCVLEVLDISFNRITDAGMMELKRAIPHNTHLHTIALAGNDLRDPQKVLDDIERRLKRNRDGTTNSIWRRVQQWRNKLAK</sequence>
<evidence type="ECO:0000313" key="1">
    <source>
        <dbReference type="EMBL" id="KAK7200703.1"/>
    </source>
</evidence>
<comment type="caution">
    <text evidence="1">The sequence shown here is derived from an EMBL/GenBank/DDBJ whole genome shotgun (WGS) entry which is preliminary data.</text>
</comment>
<dbReference type="SUPFAM" id="SSF52047">
    <property type="entry name" value="RNI-like"/>
    <property type="match status" value="1"/>
</dbReference>
<dbReference type="InterPro" id="IPR032675">
    <property type="entry name" value="LRR_dom_sf"/>
</dbReference>
<organism evidence="1 2">
    <name type="scientific">Novymonas esmeraldas</name>
    <dbReference type="NCBI Taxonomy" id="1808958"/>
    <lineage>
        <taxon>Eukaryota</taxon>
        <taxon>Discoba</taxon>
        <taxon>Euglenozoa</taxon>
        <taxon>Kinetoplastea</taxon>
        <taxon>Metakinetoplastina</taxon>
        <taxon>Trypanosomatida</taxon>
        <taxon>Trypanosomatidae</taxon>
        <taxon>Novymonas</taxon>
    </lineage>
</organism>
<protein>
    <submittedName>
        <fullName evidence="1">Leucine Rich repeat</fullName>
    </submittedName>
</protein>
<keyword evidence="2" id="KW-1185">Reference proteome</keyword>
<dbReference type="EMBL" id="JAECZO010000007">
    <property type="protein sequence ID" value="KAK7200703.1"/>
    <property type="molecule type" value="Genomic_DNA"/>
</dbReference>
<dbReference type="AlphaFoldDB" id="A0AAW0F6A8"/>
<accession>A0AAW0F6A8</accession>
<dbReference type="Proteomes" id="UP001430356">
    <property type="component" value="Unassembled WGS sequence"/>
</dbReference>
<dbReference type="InterPro" id="IPR001611">
    <property type="entry name" value="Leu-rich_rpt"/>
</dbReference>
<proteinExistence type="predicted"/>
<reference evidence="1 2" key="1">
    <citation type="journal article" date="2021" name="MBio">
        <title>A New Model Trypanosomatid, Novymonas esmeraldas: Genomic Perception of Its 'Candidatus Pandoraea novymonadis' Endosymbiont.</title>
        <authorList>
            <person name="Zakharova A."/>
            <person name="Saura A."/>
            <person name="Butenko A."/>
            <person name="Podesvova L."/>
            <person name="Warmusova S."/>
            <person name="Kostygov A.Y."/>
            <person name="Nenarokova A."/>
            <person name="Lukes J."/>
            <person name="Opperdoes F.R."/>
            <person name="Yurchenko V."/>
        </authorList>
    </citation>
    <scope>NUCLEOTIDE SEQUENCE [LARGE SCALE GENOMIC DNA]</scope>
    <source>
        <strain evidence="1 2">E262AT.01</strain>
    </source>
</reference>
<dbReference type="Pfam" id="PF13516">
    <property type="entry name" value="LRR_6"/>
    <property type="match status" value="2"/>
</dbReference>
<gene>
    <name evidence="1" type="ORF">NESM_000127600</name>
</gene>
<name>A0AAW0F6A8_9TRYP</name>
<dbReference type="Gene3D" id="3.80.10.10">
    <property type="entry name" value="Ribonuclease Inhibitor"/>
    <property type="match status" value="1"/>
</dbReference>